<dbReference type="Proteomes" id="UP000095751">
    <property type="component" value="Unassembled WGS sequence"/>
</dbReference>
<sequence length="102" mass="11239">MASIVSGSDDPNNQLAFVQQLVSQLPAGGGNPITINVVNNHQTVQGDYNNQTVQGDDNSNNDNSKNILTKEYFDEKLKEVVTELKTGQTEILHSMRLNYEST</sequence>
<evidence type="ECO:0000313" key="1">
    <source>
        <dbReference type="EMBL" id="OEU23435.1"/>
    </source>
</evidence>
<dbReference type="InParanoid" id="A0A1E7FZ68"/>
<organism evidence="1 2">
    <name type="scientific">Fragilariopsis cylindrus CCMP1102</name>
    <dbReference type="NCBI Taxonomy" id="635003"/>
    <lineage>
        <taxon>Eukaryota</taxon>
        <taxon>Sar</taxon>
        <taxon>Stramenopiles</taxon>
        <taxon>Ochrophyta</taxon>
        <taxon>Bacillariophyta</taxon>
        <taxon>Bacillariophyceae</taxon>
        <taxon>Bacillariophycidae</taxon>
        <taxon>Bacillariales</taxon>
        <taxon>Bacillariaceae</taxon>
        <taxon>Fragilariopsis</taxon>
    </lineage>
</organism>
<dbReference type="AlphaFoldDB" id="A0A1E7FZ68"/>
<keyword evidence="2" id="KW-1185">Reference proteome</keyword>
<dbReference type="KEGG" id="fcy:FRACYDRAFT_267537"/>
<accession>A0A1E7FZ68</accession>
<gene>
    <name evidence="1" type="ORF">FRACYDRAFT_267537</name>
</gene>
<evidence type="ECO:0000313" key="2">
    <source>
        <dbReference type="Proteomes" id="UP000095751"/>
    </source>
</evidence>
<proteinExistence type="predicted"/>
<dbReference type="EMBL" id="KV784353">
    <property type="protein sequence ID" value="OEU23435.1"/>
    <property type="molecule type" value="Genomic_DNA"/>
</dbReference>
<name>A0A1E7FZ68_9STRA</name>
<reference evidence="1 2" key="1">
    <citation type="submission" date="2016-09" db="EMBL/GenBank/DDBJ databases">
        <title>Extensive genetic diversity and differential bi-allelic expression allows diatom success in the polar Southern Ocean.</title>
        <authorList>
            <consortium name="DOE Joint Genome Institute"/>
            <person name="Mock T."/>
            <person name="Otillar R.P."/>
            <person name="Strauss J."/>
            <person name="Dupont C."/>
            <person name="Frickenhaus S."/>
            <person name="Maumus F."/>
            <person name="Mcmullan M."/>
            <person name="Sanges R."/>
            <person name="Schmutz J."/>
            <person name="Toseland A."/>
            <person name="Valas R."/>
            <person name="Veluchamy A."/>
            <person name="Ward B.J."/>
            <person name="Allen A."/>
            <person name="Barry K."/>
            <person name="Falciatore A."/>
            <person name="Ferrante M."/>
            <person name="Fortunato A.E."/>
            <person name="Gloeckner G."/>
            <person name="Gruber A."/>
            <person name="Hipkin R."/>
            <person name="Janech M."/>
            <person name="Kroth P."/>
            <person name="Leese F."/>
            <person name="Lindquist E."/>
            <person name="Lyon B.R."/>
            <person name="Martin J."/>
            <person name="Mayer C."/>
            <person name="Parker M."/>
            <person name="Quesneville H."/>
            <person name="Raymond J."/>
            <person name="Uhlig C."/>
            <person name="Valentin K.U."/>
            <person name="Worden A.Z."/>
            <person name="Armbrust E.V."/>
            <person name="Bowler C."/>
            <person name="Green B."/>
            <person name="Moulton V."/>
            <person name="Van Oosterhout C."/>
            <person name="Grigoriev I."/>
        </authorList>
    </citation>
    <scope>NUCLEOTIDE SEQUENCE [LARGE SCALE GENOMIC DNA]</scope>
    <source>
        <strain evidence="1 2">CCMP1102</strain>
    </source>
</reference>
<protein>
    <submittedName>
        <fullName evidence="1">Uncharacterized protein</fullName>
    </submittedName>
</protein>